<name>A0A5U8K2H0_SALEB</name>
<comment type="caution">
    <text evidence="1">The sequence shown here is derived from an EMBL/GenBank/DDBJ whole genome shotgun (WGS) entry which is preliminary data.</text>
</comment>
<organism evidence="1">
    <name type="scientific">Salmonella enterica subsp. enterica serovar Java</name>
    <dbReference type="NCBI Taxonomy" id="224729"/>
    <lineage>
        <taxon>Bacteria</taxon>
        <taxon>Pseudomonadati</taxon>
        <taxon>Pseudomonadota</taxon>
        <taxon>Gammaproteobacteria</taxon>
        <taxon>Enterobacterales</taxon>
        <taxon>Enterobacteriaceae</taxon>
        <taxon>Salmonella</taxon>
    </lineage>
</organism>
<gene>
    <name evidence="1" type="ORF">DOV67_16825</name>
</gene>
<accession>A0A5U8K2H0</accession>
<sequence>MQTQTHTIHITPRCRRPVRGQVFLKRLHVEGDGFSFSLPSSCFRLVQAPNPRVLYATDTRATEKARGVRLLLPEKTDRLFTTAIWQVTVPGEPAFDVCHVIQWLLPFPLAALMSDDTWLWAAVPDAPALSAGDWPVMEPDPSSLFPRRIRRRSFSVIDNRNHRGYIIRRFQTFPLAPLPPEGDYESLPDVVIHPGKERPCSEKND</sequence>
<protein>
    <submittedName>
        <fullName evidence="1">Conjugal transfer protein TraV</fullName>
    </submittedName>
</protein>
<proteinExistence type="predicted"/>
<dbReference type="EMBL" id="AAGTQF010000046">
    <property type="protein sequence ID" value="EBR8573210.1"/>
    <property type="molecule type" value="Genomic_DNA"/>
</dbReference>
<reference evidence="1" key="1">
    <citation type="submission" date="2018-06" db="EMBL/GenBank/DDBJ databases">
        <authorList>
            <person name="Ashton P.M."/>
            <person name="Dallman T."/>
            <person name="Nair S."/>
            <person name="De Pinna E."/>
            <person name="Peters T."/>
            <person name="Grant K."/>
        </authorList>
    </citation>
    <scope>NUCLEOTIDE SEQUENCE [LARGE SCALE GENOMIC DNA]</scope>
    <source>
        <strain evidence="1">498895</strain>
    </source>
</reference>
<dbReference type="Proteomes" id="UP000839708">
    <property type="component" value="Unassembled WGS sequence"/>
</dbReference>
<evidence type="ECO:0000313" key="1">
    <source>
        <dbReference type="EMBL" id="EBR8573210.1"/>
    </source>
</evidence>
<dbReference type="AlphaFoldDB" id="A0A5U8K2H0"/>